<evidence type="ECO:0000256" key="1">
    <source>
        <dbReference type="ARBA" id="ARBA00022729"/>
    </source>
</evidence>
<proteinExistence type="predicted"/>
<dbReference type="eggNOG" id="COG3005">
    <property type="taxonomic scope" value="Bacteria"/>
</dbReference>
<organism evidence="3 4">
    <name type="scientific">Denitrovibrio acetiphilus (strain DSM 12809 / NBRC 114555 / N2460)</name>
    <dbReference type="NCBI Taxonomy" id="522772"/>
    <lineage>
        <taxon>Bacteria</taxon>
        <taxon>Pseudomonadati</taxon>
        <taxon>Deferribacterota</taxon>
        <taxon>Deferribacteres</taxon>
        <taxon>Deferribacterales</taxon>
        <taxon>Geovibrionaceae</taxon>
        <taxon>Denitrovibrio</taxon>
    </lineage>
</organism>
<dbReference type="AlphaFoldDB" id="D4H5F1"/>
<dbReference type="GO" id="GO:0016491">
    <property type="term" value="F:oxidoreductase activity"/>
    <property type="evidence" value="ECO:0007669"/>
    <property type="project" value="TreeGrafter"/>
</dbReference>
<dbReference type="PANTHER" id="PTHR35038:SF6">
    <property type="entry name" value="SURFACE LOCALIZED DECAHEME CYTOCHROME C LIPOPROTEIN"/>
    <property type="match status" value="1"/>
</dbReference>
<dbReference type="PANTHER" id="PTHR35038">
    <property type="entry name" value="DISSIMILATORY SULFITE REDUCTASE SIRA"/>
    <property type="match status" value="1"/>
</dbReference>
<protein>
    <submittedName>
        <fullName evidence="3">Cytochrome C family protein</fullName>
    </submittedName>
</protein>
<evidence type="ECO:0000313" key="3">
    <source>
        <dbReference type="EMBL" id="ADD67571.1"/>
    </source>
</evidence>
<dbReference type="HOGENOM" id="CLU_852181_0_0_0"/>
<keyword evidence="4" id="KW-1185">Reference proteome</keyword>
<dbReference type="PaxDb" id="522772-Dacet_0791"/>
<gene>
    <name evidence="3" type="ordered locus">Dacet_0791</name>
</gene>
<dbReference type="NCBIfam" id="TIGR01905">
    <property type="entry name" value="paired_CXXCH_1"/>
    <property type="match status" value="2"/>
</dbReference>
<dbReference type="Gene3D" id="1.10.1130.10">
    <property type="entry name" value="Flavocytochrome C3, Chain A"/>
    <property type="match status" value="1"/>
</dbReference>
<dbReference type="InterPro" id="IPR051829">
    <property type="entry name" value="Multiheme_Cytochr_ET"/>
</dbReference>
<dbReference type="InterPro" id="IPR010177">
    <property type="entry name" value="Paired_CXXCH_1"/>
</dbReference>
<feature type="domain" description="Doubled CXXCH motif" evidence="2">
    <location>
        <begin position="134"/>
        <end position="169"/>
    </location>
</feature>
<dbReference type="SUPFAM" id="SSF48695">
    <property type="entry name" value="Multiheme cytochromes"/>
    <property type="match status" value="1"/>
</dbReference>
<dbReference type="STRING" id="522772.Dacet_0791"/>
<evidence type="ECO:0000313" key="4">
    <source>
        <dbReference type="Proteomes" id="UP000002012"/>
    </source>
</evidence>
<reference evidence="3 4" key="1">
    <citation type="journal article" date="2010" name="Stand. Genomic Sci.">
        <title>Complete genome sequence of Denitrovibrio acetiphilus type strain (N2460).</title>
        <authorList>
            <person name="Kiss H."/>
            <person name="Lang E."/>
            <person name="Lapidus A."/>
            <person name="Copeland A."/>
            <person name="Nolan M."/>
            <person name="Glavina Del Rio T."/>
            <person name="Chen F."/>
            <person name="Lucas S."/>
            <person name="Tice H."/>
            <person name="Cheng J.F."/>
            <person name="Han C."/>
            <person name="Goodwin L."/>
            <person name="Pitluck S."/>
            <person name="Liolios K."/>
            <person name="Pati A."/>
            <person name="Ivanova N."/>
            <person name="Mavromatis K."/>
            <person name="Chen A."/>
            <person name="Palaniappan K."/>
            <person name="Land M."/>
            <person name="Hauser L."/>
            <person name="Chang Y.J."/>
            <person name="Jeffries C.D."/>
            <person name="Detter J.C."/>
            <person name="Brettin T."/>
            <person name="Spring S."/>
            <person name="Rohde M."/>
            <person name="Goker M."/>
            <person name="Woyke T."/>
            <person name="Bristow J."/>
            <person name="Eisen J.A."/>
            <person name="Markowitz V."/>
            <person name="Hugenholtz P."/>
            <person name="Kyrpides N.C."/>
            <person name="Klenk H.P."/>
        </authorList>
    </citation>
    <scope>NUCLEOTIDE SEQUENCE [LARGE SCALE GENOMIC DNA]</scope>
    <source>
        <strain evidence="4">DSM 12809 / NBRC 114555 / N2460</strain>
    </source>
</reference>
<dbReference type="InParanoid" id="D4H5F1"/>
<dbReference type="KEGG" id="dap:Dacet_0791"/>
<sequence length="296" mass="33146">MQIIFPMGSEVKSVSNIHVIGMSSTGEDVQVSINGKNFDKKLIKMEKGKSAYMLMTILQLQLGENDIKVIQNGDVKSFKVTKVDSPVSIADWTESLGNFHSSGKTEVCRNCHRFENISDCVNCHRDKFIGNWVHKPVKEGKCFECHEQERNFIPKEPFAETCLKCHTKLNDAMETAEYVHGPVAAGFCTICHSPHKSTDKTHLRKSVNSICTDCHVSDEQGFSFHSASSIQFHPVEGVFIEKLNKNIECSDCHNPHYSGQGMLLTSPDSESLCVKCHDGQDTRELLKVLSEKYSSN</sequence>
<feature type="domain" description="Doubled CXXCH motif" evidence="2">
    <location>
        <begin position="180"/>
        <end position="218"/>
    </location>
</feature>
<dbReference type="EMBL" id="CP001968">
    <property type="protein sequence ID" value="ADD67571.1"/>
    <property type="molecule type" value="Genomic_DNA"/>
</dbReference>
<dbReference type="Pfam" id="PF09699">
    <property type="entry name" value="Paired_CXXCH_1"/>
    <property type="match status" value="3"/>
</dbReference>
<evidence type="ECO:0000259" key="2">
    <source>
        <dbReference type="Pfam" id="PF09699"/>
    </source>
</evidence>
<name>D4H5F1_DENA2</name>
<keyword evidence="1" id="KW-0732">Signal</keyword>
<accession>D4H5F1</accession>
<dbReference type="InterPro" id="IPR036280">
    <property type="entry name" value="Multihaem_cyt_sf"/>
</dbReference>
<feature type="domain" description="Doubled CXXCH motif" evidence="2">
    <location>
        <begin position="248"/>
        <end position="280"/>
    </location>
</feature>
<dbReference type="Proteomes" id="UP000002012">
    <property type="component" value="Chromosome"/>
</dbReference>
<dbReference type="Gene3D" id="3.90.10.10">
    <property type="entry name" value="Cytochrome C3"/>
    <property type="match status" value="1"/>
</dbReference>